<evidence type="ECO:0000256" key="1">
    <source>
        <dbReference type="SAM" id="MobiDB-lite"/>
    </source>
</evidence>
<feature type="compositionally biased region" description="Basic and acidic residues" evidence="1">
    <location>
        <begin position="7"/>
        <end position="29"/>
    </location>
</feature>
<name>A0ABW2JGS2_9ACTN</name>
<dbReference type="Pfam" id="PF16170">
    <property type="entry name" value="DUF4873"/>
    <property type="match status" value="1"/>
</dbReference>
<evidence type="ECO:0000313" key="3">
    <source>
        <dbReference type="EMBL" id="MFC7304688.1"/>
    </source>
</evidence>
<feature type="region of interest" description="Disordered" evidence="1">
    <location>
        <begin position="1"/>
        <end position="32"/>
    </location>
</feature>
<dbReference type="EMBL" id="JBHTCF010000003">
    <property type="protein sequence ID" value="MFC7304688.1"/>
    <property type="molecule type" value="Genomic_DNA"/>
</dbReference>
<evidence type="ECO:0000259" key="2">
    <source>
        <dbReference type="Pfam" id="PF16170"/>
    </source>
</evidence>
<protein>
    <submittedName>
        <fullName evidence="3">DUF4873 domain-containing protein</fullName>
    </submittedName>
</protein>
<proteinExistence type="predicted"/>
<dbReference type="Proteomes" id="UP001596523">
    <property type="component" value="Unassembled WGS sequence"/>
</dbReference>
<comment type="caution">
    <text evidence="3">The sequence shown here is derived from an EMBL/GenBank/DDBJ whole genome shotgun (WGS) entry which is preliminary data.</text>
</comment>
<organism evidence="3 4">
    <name type="scientific">Streptomyces monticola</name>
    <dbReference type="NCBI Taxonomy" id="2666263"/>
    <lineage>
        <taxon>Bacteria</taxon>
        <taxon>Bacillati</taxon>
        <taxon>Actinomycetota</taxon>
        <taxon>Actinomycetes</taxon>
        <taxon>Kitasatosporales</taxon>
        <taxon>Streptomycetaceae</taxon>
        <taxon>Streptomyces</taxon>
    </lineage>
</organism>
<feature type="domain" description="DUF4873" evidence="2">
    <location>
        <begin position="28"/>
        <end position="118"/>
    </location>
</feature>
<dbReference type="RefSeq" id="WP_381829317.1">
    <property type="nucleotide sequence ID" value="NZ_JBHTCF010000003.1"/>
</dbReference>
<evidence type="ECO:0000313" key="4">
    <source>
        <dbReference type="Proteomes" id="UP001596523"/>
    </source>
</evidence>
<reference evidence="4" key="1">
    <citation type="journal article" date="2019" name="Int. J. Syst. Evol. Microbiol.">
        <title>The Global Catalogue of Microorganisms (GCM) 10K type strain sequencing project: providing services to taxonomists for standard genome sequencing and annotation.</title>
        <authorList>
            <consortium name="The Broad Institute Genomics Platform"/>
            <consortium name="The Broad Institute Genome Sequencing Center for Infectious Disease"/>
            <person name="Wu L."/>
            <person name="Ma J."/>
        </authorList>
    </citation>
    <scope>NUCLEOTIDE SEQUENCE [LARGE SCALE GENOMIC DNA]</scope>
    <source>
        <strain evidence="4">SYNS20</strain>
    </source>
</reference>
<keyword evidence="4" id="KW-1185">Reference proteome</keyword>
<dbReference type="InterPro" id="IPR032371">
    <property type="entry name" value="DUF4873"/>
</dbReference>
<gene>
    <name evidence="3" type="ORF">ACFQVC_10720</name>
</gene>
<accession>A0ABW2JGS2</accession>
<sequence length="120" mass="13576">MAYEQQGPHERSSDRHPDEEVREHEHDDDGYSGAAMLVLDDEERSVEVRLRGHFQPIDGRYHWYGRLGADAELVNSLGGKRGSVLIRTPQGEARGELSDPDPWDRYRITGTSTPPFAVDC</sequence>